<dbReference type="OrthoDB" id="437369at2759"/>
<dbReference type="Gene3D" id="3.90.660.10">
    <property type="match status" value="1"/>
</dbReference>
<dbReference type="InterPro" id="IPR036188">
    <property type="entry name" value="FAD/NAD-bd_sf"/>
</dbReference>
<feature type="signal peptide" evidence="9">
    <location>
        <begin position="1"/>
        <end position="19"/>
    </location>
</feature>
<proteinExistence type="inferred from homology"/>
<dbReference type="KEGG" id="sla:SERLADRAFT_445942"/>
<comment type="similarity">
    <text evidence="2">Belongs to the prenylcysteine oxidase family.</text>
</comment>
<protein>
    <recommendedName>
        <fullName evidence="10">Prenylcysteine lyase domain-containing protein</fullName>
    </recommendedName>
</protein>
<keyword evidence="5" id="KW-0274">FAD</keyword>
<reference evidence="11" key="1">
    <citation type="submission" date="2011-04" db="EMBL/GenBank/DDBJ databases">
        <title>Evolution of plant cell wall degrading machinery underlies the functional diversity of forest fungi.</title>
        <authorList>
            <consortium name="US DOE Joint Genome Institute (JGI-PGF)"/>
            <person name="Eastwood D.C."/>
            <person name="Floudas D."/>
            <person name="Binder M."/>
            <person name="Majcherczyk A."/>
            <person name="Schneider P."/>
            <person name="Aerts A."/>
            <person name="Asiegbu F.O."/>
            <person name="Baker S.E."/>
            <person name="Barry K."/>
            <person name="Bendiksby M."/>
            <person name="Blumentritt M."/>
            <person name="Coutinho P.M."/>
            <person name="Cullen D."/>
            <person name="Cullen D."/>
            <person name="Gathman A."/>
            <person name="Goodell B."/>
            <person name="Henrissat B."/>
            <person name="Ihrmark K."/>
            <person name="Kauserud H."/>
            <person name="Kohler A."/>
            <person name="LaButti K."/>
            <person name="Lapidus A."/>
            <person name="Lavin J.L."/>
            <person name="Lee Y.-H."/>
            <person name="Lindquist E."/>
            <person name="Lilly W."/>
            <person name="Lucas S."/>
            <person name="Morin E."/>
            <person name="Murat C."/>
            <person name="Oguiza J.A."/>
            <person name="Park J."/>
            <person name="Pisabarro A.G."/>
            <person name="Riley R."/>
            <person name="Rosling A."/>
            <person name="Salamov A."/>
            <person name="Schmidt O."/>
            <person name="Schmutz J."/>
            <person name="Skrede I."/>
            <person name="Stenlid J."/>
            <person name="Wiebenga A."/>
            <person name="Xie X."/>
            <person name="Kues U."/>
            <person name="Hibbett D.S."/>
            <person name="Hoffmeister D."/>
            <person name="Hogberg N."/>
            <person name="Martin F."/>
            <person name="Grigoriev I.V."/>
            <person name="Watkinson S.C."/>
        </authorList>
    </citation>
    <scope>NUCLEOTIDE SEQUENCE</scope>
    <source>
        <strain evidence="11">S7.9</strain>
    </source>
</reference>
<dbReference type="GO" id="GO:0030327">
    <property type="term" value="P:prenylated protein catabolic process"/>
    <property type="evidence" value="ECO:0007669"/>
    <property type="project" value="TreeGrafter"/>
</dbReference>
<keyword evidence="4 9" id="KW-0732">Signal</keyword>
<dbReference type="InterPro" id="IPR017046">
    <property type="entry name" value="Prenylcysteine_Oxase1"/>
</dbReference>
<dbReference type="SUPFAM" id="SSF51905">
    <property type="entry name" value="FAD/NAD(P)-binding domain"/>
    <property type="match status" value="1"/>
</dbReference>
<evidence type="ECO:0000259" key="10">
    <source>
        <dbReference type="Pfam" id="PF07156"/>
    </source>
</evidence>
<feature type="region of interest" description="Disordered" evidence="8">
    <location>
        <begin position="533"/>
        <end position="559"/>
    </location>
</feature>
<name>F8NKT3_SERL9</name>
<evidence type="ECO:0000256" key="8">
    <source>
        <dbReference type="SAM" id="MobiDB-lite"/>
    </source>
</evidence>
<evidence type="ECO:0000256" key="9">
    <source>
        <dbReference type="SAM" id="SignalP"/>
    </source>
</evidence>
<feature type="domain" description="Prenylcysteine lyase" evidence="10">
    <location>
        <begin position="159"/>
        <end position="509"/>
    </location>
</feature>
<dbReference type="PANTHER" id="PTHR15944:SF0">
    <property type="entry name" value="PRENYLCYSTEINE LYASE DOMAIN-CONTAINING PROTEIN"/>
    <property type="match status" value="1"/>
</dbReference>
<dbReference type="GO" id="GO:0001735">
    <property type="term" value="F:prenylcysteine oxidase activity"/>
    <property type="evidence" value="ECO:0007669"/>
    <property type="project" value="InterPro"/>
</dbReference>
<evidence type="ECO:0000313" key="11">
    <source>
        <dbReference type="EMBL" id="EGO28495.1"/>
    </source>
</evidence>
<feature type="chain" id="PRO_5003381423" description="Prenylcysteine lyase domain-containing protein" evidence="9">
    <location>
        <begin position="20"/>
        <end position="559"/>
    </location>
</feature>
<sequence length="559" mass="61433">MRSLPHLLICCLLSSSALAFQFSFSVPFFKSSQAILDEQQDNGGPPRIAIVGAGAAGSSAAFWIGKARERFGIDVEVDVYERSDYVGGRSTTVYPYGDTNLPPVELGASIFVEANKNLMRASKEFNLTLAKFEDDDSDTGIWDGQNFIVVMKSGGFFKSWWSTLKVLWRYGYTAPTQTRTFVQNMVKQFGRLYVTESPRWDDIADLAARFEWTALANHTTAEYLDSKGVSPKFSREVVEAATRVNYGQNVDEIHALEGAASMAATGASGVATGNYKIFEQFIERSGATLHLGTTVKEIKRKAPSSSLWSVVTTSGSTKTYKGVILASPFHFSHITLPTDLADLIPEQPYVHLHVTLLATRSPHASAEYFGLGEKEEVPQTVLTTYEGVRKGGKEPEFNSLSYHGVINRTRAAEGEGEEAVEEEEVKEYVVKIFSKETVSDEWLERIFGHVGWVYRKEWDAYPKLPPASVFPPVKLDQGLYYVNSFEPFISTMETETIASRNVVDLLLHEEFGSGICGSLLSSVGSEEAYGAGASKEGAGARGKGGDEKGGEEFVLGWDC</sequence>
<dbReference type="Gene3D" id="3.50.50.60">
    <property type="entry name" value="FAD/NAD(P)-binding domain"/>
    <property type="match status" value="1"/>
</dbReference>
<dbReference type="AlphaFoldDB" id="F8NKT3"/>
<dbReference type="GO" id="GO:0030328">
    <property type="term" value="P:prenylcysteine catabolic process"/>
    <property type="evidence" value="ECO:0007669"/>
    <property type="project" value="InterPro"/>
</dbReference>
<accession>F8NKT3</accession>
<dbReference type="Gene3D" id="1.10.405.10">
    <property type="entry name" value="Guanine Nucleotide Dissociation Inhibitor, domain 1"/>
    <property type="match status" value="1"/>
</dbReference>
<comment type="cofactor">
    <cofactor evidence="1">
        <name>FAD</name>
        <dbReference type="ChEBI" id="CHEBI:57692"/>
    </cofactor>
</comment>
<dbReference type="Pfam" id="PF07156">
    <property type="entry name" value="Prenylcys_lyase"/>
    <property type="match status" value="1"/>
</dbReference>
<dbReference type="HOGENOM" id="CLU_021176_0_0_1"/>
<dbReference type="Pfam" id="PF13450">
    <property type="entry name" value="NAD_binding_8"/>
    <property type="match status" value="1"/>
</dbReference>
<evidence type="ECO:0000256" key="3">
    <source>
        <dbReference type="ARBA" id="ARBA00022630"/>
    </source>
</evidence>
<keyword evidence="6" id="KW-0560">Oxidoreductase</keyword>
<evidence type="ECO:0000256" key="2">
    <source>
        <dbReference type="ARBA" id="ARBA00009967"/>
    </source>
</evidence>
<evidence type="ECO:0000256" key="4">
    <source>
        <dbReference type="ARBA" id="ARBA00022729"/>
    </source>
</evidence>
<dbReference type="EMBL" id="GL945430">
    <property type="protein sequence ID" value="EGO28495.1"/>
    <property type="molecule type" value="Genomic_DNA"/>
</dbReference>
<keyword evidence="3" id="KW-0285">Flavoprotein</keyword>
<evidence type="ECO:0000256" key="6">
    <source>
        <dbReference type="ARBA" id="ARBA00023002"/>
    </source>
</evidence>
<dbReference type="GeneID" id="18816243"/>
<evidence type="ECO:0000256" key="5">
    <source>
        <dbReference type="ARBA" id="ARBA00022827"/>
    </source>
</evidence>
<organism>
    <name type="scientific">Serpula lacrymans var. lacrymans (strain S7.9)</name>
    <name type="common">Dry rot fungus</name>
    <dbReference type="NCBI Taxonomy" id="578457"/>
    <lineage>
        <taxon>Eukaryota</taxon>
        <taxon>Fungi</taxon>
        <taxon>Dikarya</taxon>
        <taxon>Basidiomycota</taxon>
        <taxon>Agaricomycotina</taxon>
        <taxon>Agaricomycetes</taxon>
        <taxon>Agaricomycetidae</taxon>
        <taxon>Boletales</taxon>
        <taxon>Coniophorineae</taxon>
        <taxon>Serpulaceae</taxon>
        <taxon>Serpula</taxon>
    </lineage>
</organism>
<keyword evidence="7" id="KW-0325">Glycoprotein</keyword>
<dbReference type="InterPro" id="IPR010795">
    <property type="entry name" value="Prenylcys_lyase"/>
</dbReference>
<evidence type="ECO:0000256" key="7">
    <source>
        <dbReference type="ARBA" id="ARBA00023180"/>
    </source>
</evidence>
<evidence type="ECO:0000256" key="1">
    <source>
        <dbReference type="ARBA" id="ARBA00001974"/>
    </source>
</evidence>
<gene>
    <name evidence="11" type="ORF">SERLADRAFT_445942</name>
</gene>
<dbReference type="PIRSF" id="PIRSF036292">
    <property type="entry name" value="Prenylcysteine_oxidase"/>
    <property type="match status" value="1"/>
</dbReference>
<dbReference type="RefSeq" id="XP_007314694.1">
    <property type="nucleotide sequence ID" value="XM_007314632.1"/>
</dbReference>
<dbReference type="PANTHER" id="PTHR15944">
    <property type="entry name" value="FARNESYLCYSTEINE LYASE"/>
    <property type="match status" value="1"/>
</dbReference>
<dbReference type="Proteomes" id="UP000008064">
    <property type="component" value="Unassembled WGS sequence"/>
</dbReference>